<dbReference type="KEGG" id="xap:XA3_13660"/>
<feature type="transmembrane region" description="Helical" evidence="7">
    <location>
        <begin position="230"/>
        <end position="254"/>
    </location>
</feature>
<keyword evidence="3" id="KW-1003">Cell membrane</keyword>
<evidence type="ECO:0000256" key="6">
    <source>
        <dbReference type="ARBA" id="ARBA00023136"/>
    </source>
</evidence>
<evidence type="ECO:0000259" key="8">
    <source>
        <dbReference type="PROSITE" id="PS50156"/>
    </source>
</evidence>
<evidence type="ECO:0000256" key="5">
    <source>
        <dbReference type="ARBA" id="ARBA00022989"/>
    </source>
</evidence>
<keyword evidence="10" id="KW-1185">Reference proteome</keyword>
<dbReference type="Gene3D" id="1.10.287.950">
    <property type="entry name" value="Methyl-accepting chemotaxis protein"/>
    <property type="match status" value="2"/>
</dbReference>
<dbReference type="Gene3D" id="1.10.287.1490">
    <property type="match status" value="1"/>
</dbReference>
<evidence type="ECO:0000256" key="4">
    <source>
        <dbReference type="ARBA" id="ARBA00022692"/>
    </source>
</evidence>
<comment type="subcellular location">
    <subcellularLocation>
        <location evidence="1">Cell membrane</location>
        <topology evidence="1">Multi-pass membrane protein</topology>
    </subcellularLocation>
</comment>
<dbReference type="InterPro" id="IPR050545">
    <property type="entry name" value="Mycobact_MmpL"/>
</dbReference>
<dbReference type="AlphaFoldDB" id="A0AAU9D996"/>
<evidence type="ECO:0000256" key="2">
    <source>
        <dbReference type="ARBA" id="ARBA00010157"/>
    </source>
</evidence>
<comment type="similarity">
    <text evidence="2">Belongs to the resistance-nodulation-cell division (RND) (TC 2.A.6) family. MmpL subfamily.</text>
</comment>
<dbReference type="GO" id="GO:0005886">
    <property type="term" value="C:plasma membrane"/>
    <property type="evidence" value="ECO:0007669"/>
    <property type="project" value="UniProtKB-SubCell"/>
</dbReference>
<dbReference type="SUPFAM" id="SSF82866">
    <property type="entry name" value="Multidrug efflux transporter AcrB transmembrane domain"/>
    <property type="match status" value="2"/>
</dbReference>
<evidence type="ECO:0000256" key="1">
    <source>
        <dbReference type="ARBA" id="ARBA00004651"/>
    </source>
</evidence>
<feature type="transmembrane region" description="Helical" evidence="7">
    <location>
        <begin position="1115"/>
        <end position="1144"/>
    </location>
</feature>
<feature type="transmembrane region" description="Helical" evidence="7">
    <location>
        <begin position="1089"/>
        <end position="1109"/>
    </location>
</feature>
<feature type="transmembrane region" description="Helical" evidence="7">
    <location>
        <begin position="987"/>
        <end position="1005"/>
    </location>
</feature>
<feature type="domain" description="SSD" evidence="8">
    <location>
        <begin position="197"/>
        <end position="331"/>
    </location>
</feature>
<dbReference type="InterPro" id="IPR023908">
    <property type="entry name" value="xxxLxxG_rpt"/>
</dbReference>
<dbReference type="RefSeq" id="WP_317634748.1">
    <property type="nucleotide sequence ID" value="NZ_AP026802.1"/>
</dbReference>
<dbReference type="InterPro" id="IPR004869">
    <property type="entry name" value="MMPL_dom"/>
</dbReference>
<protein>
    <submittedName>
        <fullName evidence="9">Membrane protein</fullName>
    </submittedName>
</protein>
<evidence type="ECO:0000313" key="9">
    <source>
        <dbReference type="EMBL" id="BDR58925.1"/>
    </source>
</evidence>
<feature type="transmembrane region" description="Helical" evidence="7">
    <location>
        <begin position="178"/>
        <end position="210"/>
    </location>
</feature>
<keyword evidence="4 7" id="KW-0812">Transmembrane</keyword>
<feature type="transmembrane region" description="Helical" evidence="7">
    <location>
        <begin position="12"/>
        <end position="30"/>
    </location>
</feature>
<evidence type="ECO:0000256" key="7">
    <source>
        <dbReference type="SAM" id="Phobius"/>
    </source>
</evidence>
<dbReference type="SUPFAM" id="SSF58104">
    <property type="entry name" value="Methyl-accepting chemotaxis protein (MCP) signaling domain"/>
    <property type="match status" value="2"/>
</dbReference>
<organism evidence="9 10">
    <name type="scientific">Xylocopilactobacillus apicola</name>
    <dbReference type="NCBI Taxonomy" id="2932184"/>
    <lineage>
        <taxon>Bacteria</taxon>
        <taxon>Bacillati</taxon>
        <taxon>Bacillota</taxon>
        <taxon>Bacilli</taxon>
        <taxon>Lactobacillales</taxon>
        <taxon>Lactobacillaceae</taxon>
        <taxon>Xylocopilactobacillus</taxon>
    </lineage>
</organism>
<accession>A0AAU9D996</accession>
<dbReference type="NCBIfam" id="TIGR03057">
    <property type="entry name" value="xxxLxxG_by_4"/>
    <property type="match status" value="4"/>
</dbReference>
<evidence type="ECO:0000256" key="3">
    <source>
        <dbReference type="ARBA" id="ARBA00022475"/>
    </source>
</evidence>
<dbReference type="PANTHER" id="PTHR33406:SF6">
    <property type="entry name" value="MEMBRANE PROTEIN YDGH-RELATED"/>
    <property type="match status" value="1"/>
</dbReference>
<reference evidence="9 10" key="1">
    <citation type="journal article" date="2023" name="Microbiol. Spectr.">
        <title>Symbiosis of Carpenter Bees with Uncharacterized Lactic Acid Bacteria Showing NAD Auxotrophy.</title>
        <authorList>
            <person name="Kawasaki S."/>
            <person name="Ozawa K."/>
            <person name="Mori T."/>
            <person name="Yamamoto A."/>
            <person name="Ito M."/>
            <person name="Ohkuma M."/>
            <person name="Sakamoto M."/>
            <person name="Matsutani M."/>
        </authorList>
    </citation>
    <scope>NUCLEOTIDE SEQUENCE [LARGE SCALE GENOMIC DNA]</scope>
    <source>
        <strain evidence="9 10">XA3</strain>
    </source>
</reference>
<keyword evidence="6 7" id="KW-0472">Membrane</keyword>
<dbReference type="PANTHER" id="PTHR33406">
    <property type="entry name" value="MEMBRANE PROTEIN MJ1562-RELATED"/>
    <property type="match status" value="1"/>
</dbReference>
<evidence type="ECO:0000313" key="10">
    <source>
        <dbReference type="Proteomes" id="UP001321861"/>
    </source>
</evidence>
<feature type="transmembrane region" description="Helical" evidence="7">
    <location>
        <begin position="355"/>
        <end position="376"/>
    </location>
</feature>
<proteinExistence type="inferred from homology"/>
<keyword evidence="5 7" id="KW-1133">Transmembrane helix</keyword>
<gene>
    <name evidence="9" type="ORF">XA3_13660</name>
</gene>
<dbReference type="PROSITE" id="PS50156">
    <property type="entry name" value="SSD"/>
    <property type="match status" value="1"/>
</dbReference>
<feature type="transmembrane region" description="Helical" evidence="7">
    <location>
        <begin position="279"/>
        <end position="301"/>
    </location>
</feature>
<feature type="transmembrane region" description="Helical" evidence="7">
    <location>
        <begin position="1049"/>
        <end position="1068"/>
    </location>
</feature>
<sequence length="1159" mass="124579">MSKLMKKHVPALVIWIVIVAISLVTMPNISQLVREKGAIKLPNNVESQQAAQIEKKANNNKSVRTYIAVFNAEKPITGDQSDQIKSKLKDLKSDHDLSVTTIMGPNDNEQTRKQLIAKDKTTQLAQITVKTNQPVTKQVEQLQKKIKISGLKSYVTGIDAINSDFNTVAEKGIQKTEVIAIIFIFIVLVIVFHSPIVPIISLLNVGVAFLTSLSIIMNLADKFDFPISNFTQVFLVVVLFGIGTDYNILLYNYFKQSLSEGLSAEESTRAALKHGGRTVLYSGISVLIGFSVLALAKFSFYQSAVGVAIGVLVLLAVLLTLNFFFMSTLGAKMFWPSKVKNGVKESKLWHGLSKVSIAQPVIILGVLLIAGLPGLFNTSMRLNFNNADEVPDSYPAKKGYVVIQDHFGKGMSAPATIYIESNKRLDNQASLAAIDELTEYLQKEPGVKSINSVTQPGGSKIKQLYLKDQLKTINKGIDTSEKGLKKIKSGLEGANNQLAAANIDESIGKVQQLADGTNQLQSGTEQLASGVDQYTSGAAQVDNGVQTLNSQLPTLAGGVNQLSTSTQQLAGGMGQLKQGVNSFVGQANKLLDASGSMNASEIKTQLNTLNSSVSQLKDGSTQLSGGIGQLQGNFPSLNTGVNQLSDSSKQLSGGMSQLKQGIDTFVTQMTQLLPQIEAQDAKQAAAIKEQLTKLQSSTAQLTQGSADLSNGIGQVQNKVPALSGGVDQLNTNSQKLAGGMAQLQEGVNTFSAQANQILASLGDQSPEKAQQIKNQINQLQSSVAQLAQGSNQLSGGVGQLNNKVPSLTNGVDQLGAGTSQLAANGAQLTSGAQSAASATSQVNAGVQTLNTQLKDLSTKVTQLQDGLKSAEDGLDQLIKGSDQMKDYLVPLQKSYIGDNFYIPKKMITSKDFKPSLDTYMSDDRKITHMLMIFEGDPNSEKVSQELVDLQKDLDSKIKHGDLKDAKVAIDGQTSQNNDLRNIANGDFIRTASIMIIGIGVALMVVTESVLQPMTIITTLLLTYISSLWLARVISKWVLGNAMLSWNTPFFSFIMLVALGVDYSIFLMIHFKDAKDIRDMKERMLDSAKVIGPVVISAAIILSGTFAALMPSGVTTLIQVALAVIIGLVILVIALPMSMSVLISLTEWHNKRMYQKNSND</sequence>
<dbReference type="Pfam" id="PF03176">
    <property type="entry name" value="MMPL"/>
    <property type="match status" value="2"/>
</dbReference>
<feature type="transmembrane region" description="Helical" evidence="7">
    <location>
        <begin position="1012"/>
        <end position="1029"/>
    </location>
</feature>
<dbReference type="InterPro" id="IPR000731">
    <property type="entry name" value="SSD"/>
</dbReference>
<dbReference type="Proteomes" id="UP001321861">
    <property type="component" value="Chromosome"/>
</dbReference>
<dbReference type="EMBL" id="AP026802">
    <property type="protein sequence ID" value="BDR58925.1"/>
    <property type="molecule type" value="Genomic_DNA"/>
</dbReference>
<dbReference type="Gene3D" id="1.20.1640.10">
    <property type="entry name" value="Multidrug efflux transporter AcrB transmembrane domain"/>
    <property type="match status" value="2"/>
</dbReference>
<name>A0AAU9D996_9LACO</name>
<feature type="transmembrane region" description="Helical" evidence="7">
    <location>
        <begin position="307"/>
        <end position="335"/>
    </location>
</feature>